<accession>A0A5J4WYP5</accession>
<organism evidence="1 2">
    <name type="scientific">Streblomastix strix</name>
    <dbReference type="NCBI Taxonomy" id="222440"/>
    <lineage>
        <taxon>Eukaryota</taxon>
        <taxon>Metamonada</taxon>
        <taxon>Preaxostyla</taxon>
        <taxon>Oxymonadida</taxon>
        <taxon>Streblomastigidae</taxon>
        <taxon>Streblomastix</taxon>
    </lineage>
</organism>
<protein>
    <submittedName>
        <fullName evidence="1">Uncharacterized protein</fullName>
    </submittedName>
</protein>
<evidence type="ECO:0000313" key="2">
    <source>
        <dbReference type="Proteomes" id="UP000324800"/>
    </source>
</evidence>
<reference evidence="1 2" key="1">
    <citation type="submission" date="2019-03" db="EMBL/GenBank/DDBJ databases">
        <title>Single cell metagenomics reveals metabolic interactions within the superorganism composed of flagellate Streblomastix strix and complex community of Bacteroidetes bacteria on its surface.</title>
        <authorList>
            <person name="Treitli S.C."/>
            <person name="Kolisko M."/>
            <person name="Husnik F."/>
            <person name="Keeling P."/>
            <person name="Hampl V."/>
        </authorList>
    </citation>
    <scope>NUCLEOTIDE SEQUENCE [LARGE SCALE GENOMIC DNA]</scope>
    <source>
        <strain evidence="1">ST1C</strain>
    </source>
</reference>
<sequence length="79" mass="9324">MFEAAKRQGEFYLMRYVDEERICIMSGNMNASFEDGDCVAEWEDIENEKKKRNEVVIVQNKAETLERDSNGRFQLKLIL</sequence>
<evidence type="ECO:0000313" key="1">
    <source>
        <dbReference type="EMBL" id="KAA6400031.1"/>
    </source>
</evidence>
<name>A0A5J4WYP5_9EUKA</name>
<comment type="caution">
    <text evidence="1">The sequence shown here is derived from an EMBL/GenBank/DDBJ whole genome shotgun (WGS) entry which is preliminary data.</text>
</comment>
<proteinExistence type="predicted"/>
<dbReference type="EMBL" id="SNRW01000633">
    <property type="protein sequence ID" value="KAA6400031.1"/>
    <property type="molecule type" value="Genomic_DNA"/>
</dbReference>
<gene>
    <name evidence="1" type="ORF">EZS28_004439</name>
</gene>
<dbReference type="AlphaFoldDB" id="A0A5J4WYP5"/>
<dbReference type="Proteomes" id="UP000324800">
    <property type="component" value="Unassembled WGS sequence"/>
</dbReference>